<reference evidence="11" key="1">
    <citation type="submission" date="2025-08" db="UniProtKB">
        <authorList>
            <consortium name="Ensembl"/>
        </authorList>
    </citation>
    <scope>IDENTIFICATION</scope>
</reference>
<dbReference type="PANTHER" id="PTHR12002">
    <property type="entry name" value="CLAUDIN"/>
    <property type="match status" value="1"/>
</dbReference>
<proteinExistence type="inferred from homology"/>
<evidence type="ECO:0000313" key="11">
    <source>
        <dbReference type="Ensembl" id="ENSSVLP00005013714.1"/>
    </source>
</evidence>
<dbReference type="Gene3D" id="1.20.140.150">
    <property type="match status" value="1"/>
</dbReference>
<keyword evidence="4" id="KW-0796">Tight junction</keyword>
<reference evidence="11" key="2">
    <citation type="submission" date="2025-09" db="UniProtKB">
        <authorList>
            <consortium name="Ensembl"/>
        </authorList>
    </citation>
    <scope>IDENTIFICATION</scope>
</reference>
<dbReference type="Proteomes" id="UP000694564">
    <property type="component" value="Chromosome Y"/>
</dbReference>
<evidence type="ECO:0000256" key="10">
    <source>
        <dbReference type="SAM" id="Phobius"/>
    </source>
</evidence>
<dbReference type="InterPro" id="IPR006187">
    <property type="entry name" value="Claudin"/>
</dbReference>
<dbReference type="OrthoDB" id="9836705at2759"/>
<keyword evidence="8 10" id="KW-1133">Transmembrane helix</keyword>
<dbReference type="Ensembl" id="ENSSVLT00005015177.1">
    <property type="protein sequence ID" value="ENSSVLP00005013714.1"/>
    <property type="gene ID" value="ENSSVLG00005010909.1"/>
</dbReference>
<protein>
    <submittedName>
        <fullName evidence="11">Uncharacterized protein</fullName>
    </submittedName>
</protein>
<evidence type="ECO:0000256" key="3">
    <source>
        <dbReference type="ARBA" id="ARBA00008295"/>
    </source>
</evidence>
<name>A0A8D2CR98_SCIVU</name>
<evidence type="ECO:0000256" key="8">
    <source>
        <dbReference type="ARBA" id="ARBA00022989"/>
    </source>
</evidence>
<evidence type="ECO:0000256" key="1">
    <source>
        <dbReference type="ARBA" id="ARBA00004435"/>
    </source>
</evidence>
<comment type="similarity">
    <text evidence="3">Belongs to the claudin family.</text>
</comment>
<evidence type="ECO:0000256" key="4">
    <source>
        <dbReference type="ARBA" id="ARBA00022427"/>
    </source>
</evidence>
<sequence>FNLYPLNLKKTIFPEVKKWICKMTGLLCSYLAWVFGVSLANSKSWRVWEFKSKKVQFVFIGLWEAYYYQKFNISGTMVDLPVYSTINKSWVISTELQYGQDLILLANFMKTVVLVFSSMAIMLNWIKAPYPDYLKMCYNVSSFYLFLSCGCTAGAVSWNFAKDFYGHTTLDFPTAFPVSKQSLKKKHFSYVFPLGIMTATFSFASACMFLFEMYSLKRNQVKPMSVGKNS</sequence>
<comment type="subcellular location">
    <subcellularLocation>
        <location evidence="1">Cell junction</location>
        <location evidence="1">Tight junction</location>
    </subcellularLocation>
    <subcellularLocation>
        <location evidence="2">Cell membrane</location>
        <topology evidence="2">Multi-pass membrane protein</topology>
    </subcellularLocation>
</comment>
<feature type="transmembrane region" description="Helical" evidence="10">
    <location>
        <begin position="190"/>
        <end position="211"/>
    </location>
</feature>
<keyword evidence="6 10" id="KW-0812">Transmembrane</keyword>
<accession>A0A8D2CR98</accession>
<feature type="transmembrane region" description="Helical" evidence="10">
    <location>
        <begin position="138"/>
        <end position="161"/>
    </location>
</feature>
<evidence type="ECO:0000256" key="2">
    <source>
        <dbReference type="ARBA" id="ARBA00004651"/>
    </source>
</evidence>
<dbReference type="GO" id="GO:0005198">
    <property type="term" value="F:structural molecule activity"/>
    <property type="evidence" value="ECO:0007669"/>
    <property type="project" value="InterPro"/>
</dbReference>
<keyword evidence="9 10" id="KW-0472">Membrane</keyword>
<evidence type="ECO:0000256" key="7">
    <source>
        <dbReference type="ARBA" id="ARBA00022949"/>
    </source>
</evidence>
<evidence type="ECO:0000313" key="12">
    <source>
        <dbReference type="Proteomes" id="UP000694564"/>
    </source>
</evidence>
<dbReference type="GO" id="GO:0005886">
    <property type="term" value="C:plasma membrane"/>
    <property type="evidence" value="ECO:0007669"/>
    <property type="project" value="UniProtKB-SubCell"/>
</dbReference>
<keyword evidence="7" id="KW-0965">Cell junction</keyword>
<evidence type="ECO:0000256" key="5">
    <source>
        <dbReference type="ARBA" id="ARBA00022475"/>
    </source>
</evidence>
<evidence type="ECO:0000256" key="6">
    <source>
        <dbReference type="ARBA" id="ARBA00022692"/>
    </source>
</evidence>
<organism evidence="11 12">
    <name type="scientific">Sciurus vulgaris</name>
    <name type="common">Eurasian red squirrel</name>
    <dbReference type="NCBI Taxonomy" id="55149"/>
    <lineage>
        <taxon>Eukaryota</taxon>
        <taxon>Metazoa</taxon>
        <taxon>Chordata</taxon>
        <taxon>Craniata</taxon>
        <taxon>Vertebrata</taxon>
        <taxon>Euteleostomi</taxon>
        <taxon>Mammalia</taxon>
        <taxon>Eutheria</taxon>
        <taxon>Euarchontoglires</taxon>
        <taxon>Glires</taxon>
        <taxon>Rodentia</taxon>
        <taxon>Sciuromorpha</taxon>
        <taxon>Sciuridae</taxon>
        <taxon>Sciurinae</taxon>
        <taxon>Sciurini</taxon>
        <taxon>Sciurus</taxon>
    </lineage>
</organism>
<feature type="transmembrane region" description="Helical" evidence="10">
    <location>
        <begin position="20"/>
        <end position="40"/>
    </location>
</feature>
<dbReference type="AlphaFoldDB" id="A0A8D2CR98"/>
<dbReference type="GeneTree" id="ENSGT00520000056155"/>
<keyword evidence="5" id="KW-1003">Cell membrane</keyword>
<feature type="transmembrane region" description="Helical" evidence="10">
    <location>
        <begin position="102"/>
        <end position="126"/>
    </location>
</feature>
<dbReference type="GO" id="GO:0005923">
    <property type="term" value="C:bicellular tight junction"/>
    <property type="evidence" value="ECO:0007669"/>
    <property type="project" value="UniProtKB-SubCell"/>
</dbReference>
<keyword evidence="12" id="KW-1185">Reference proteome</keyword>
<evidence type="ECO:0000256" key="9">
    <source>
        <dbReference type="ARBA" id="ARBA00023136"/>
    </source>
</evidence>